<protein>
    <submittedName>
        <fullName evidence="4">Uncharacterized protein</fullName>
    </submittedName>
</protein>
<feature type="transmembrane region" description="Helical" evidence="3">
    <location>
        <begin position="376"/>
        <end position="399"/>
    </location>
</feature>
<evidence type="ECO:0000256" key="3">
    <source>
        <dbReference type="SAM" id="Phobius"/>
    </source>
</evidence>
<sequence>MTLNHFFYGAIPNDKHNDGRIIFSNKSVNHLGTQQILKNLLVVQLEESSNGKQYEIIRFSQDFNSFLYFRNYPTSDPKLRFKTSFHVFLIDQKSFASINFDPLSIRKYFVKEITTSGIVGYNNRIWAISNQEKINHDIPIAFPSIQHAFQEKSYNSPKKVKAALISSSPYEFLKELDPYKRNFIFQRGVLINDSADNLNLKSVNGEIDFIFLKQESSLPDGFKYYSAADLKEINPDDFVISSNREISKPVDNSNSPKKPVNSEKKNNLEPQNINEADSTVNKLNDLSNTRLNVSPKPKNNKESNDSESNPIGLEINVNTEKEDFTKVQNDNQESNTAKNTNSFGINVDSEQTKNIPKSQTINFQDIQKPNNSKVKIAISVFTTFTLTFLLLIALLIALYELKISLPWMKNRVITIDSNGLHSHTTDEQNKEINKLNSEISELEKDNIEISKNLQYSMKVLKDLKTEIKSLTEKNNNLNDRLTQELEVLNKKINKSSKSMPQAKQP</sequence>
<gene>
    <name evidence="4" type="ORF">Q0590_28295</name>
</gene>
<proteinExistence type="predicted"/>
<evidence type="ECO:0000313" key="4">
    <source>
        <dbReference type="EMBL" id="MDO1450214.1"/>
    </source>
</evidence>
<keyword evidence="5" id="KW-1185">Reference proteome</keyword>
<feature type="coiled-coil region" evidence="1">
    <location>
        <begin position="425"/>
        <end position="498"/>
    </location>
</feature>
<comment type="caution">
    <text evidence="4">The sequence shown here is derived from an EMBL/GenBank/DDBJ whole genome shotgun (WGS) entry which is preliminary data.</text>
</comment>
<evidence type="ECO:0000256" key="1">
    <source>
        <dbReference type="SAM" id="Coils"/>
    </source>
</evidence>
<dbReference type="Proteomes" id="UP001168528">
    <property type="component" value="Unassembled WGS sequence"/>
</dbReference>
<feature type="region of interest" description="Disordered" evidence="2">
    <location>
        <begin position="244"/>
        <end position="312"/>
    </location>
</feature>
<evidence type="ECO:0000256" key="2">
    <source>
        <dbReference type="SAM" id="MobiDB-lite"/>
    </source>
</evidence>
<feature type="compositionally biased region" description="Polar residues" evidence="2">
    <location>
        <begin position="244"/>
        <end position="256"/>
    </location>
</feature>
<accession>A0ABT8RE24</accession>
<keyword evidence="1" id="KW-0175">Coiled coil</keyword>
<dbReference type="RefSeq" id="WP_302041017.1">
    <property type="nucleotide sequence ID" value="NZ_JAUKPO010000027.1"/>
</dbReference>
<reference evidence="4" key="1">
    <citation type="submission" date="2023-07" db="EMBL/GenBank/DDBJ databases">
        <title>The genome sequence of Rhodocytophaga aerolata KACC 12507.</title>
        <authorList>
            <person name="Zhang X."/>
        </authorList>
    </citation>
    <scope>NUCLEOTIDE SEQUENCE</scope>
    <source>
        <strain evidence="4">KACC 12507</strain>
    </source>
</reference>
<evidence type="ECO:0000313" key="5">
    <source>
        <dbReference type="Proteomes" id="UP001168528"/>
    </source>
</evidence>
<feature type="compositionally biased region" description="Polar residues" evidence="2">
    <location>
        <begin position="268"/>
        <end position="292"/>
    </location>
</feature>
<feature type="region of interest" description="Disordered" evidence="2">
    <location>
        <begin position="328"/>
        <end position="347"/>
    </location>
</feature>
<keyword evidence="3" id="KW-1133">Transmembrane helix</keyword>
<keyword evidence="3" id="KW-0812">Transmembrane</keyword>
<name>A0ABT8RE24_9BACT</name>
<organism evidence="4 5">
    <name type="scientific">Rhodocytophaga aerolata</name>
    <dbReference type="NCBI Taxonomy" id="455078"/>
    <lineage>
        <taxon>Bacteria</taxon>
        <taxon>Pseudomonadati</taxon>
        <taxon>Bacteroidota</taxon>
        <taxon>Cytophagia</taxon>
        <taxon>Cytophagales</taxon>
        <taxon>Rhodocytophagaceae</taxon>
        <taxon>Rhodocytophaga</taxon>
    </lineage>
</organism>
<keyword evidence="3" id="KW-0472">Membrane</keyword>
<dbReference type="EMBL" id="JAUKPO010000027">
    <property type="protein sequence ID" value="MDO1450214.1"/>
    <property type="molecule type" value="Genomic_DNA"/>
</dbReference>